<keyword evidence="3" id="KW-1185">Reference proteome</keyword>
<proteinExistence type="predicted"/>
<dbReference type="EMBL" id="BAEK01000041">
    <property type="protein sequence ID" value="GAC05638.1"/>
    <property type="molecule type" value="Genomic_DNA"/>
</dbReference>
<protein>
    <recommendedName>
        <fullName evidence="1">Polynucleotide kinase PNKP phosphatase domain-containing protein</fullName>
    </recommendedName>
</protein>
<dbReference type="Gene3D" id="3.40.50.1000">
    <property type="entry name" value="HAD superfamily/HAD-like"/>
    <property type="match status" value="1"/>
</dbReference>
<dbReference type="InterPro" id="IPR036412">
    <property type="entry name" value="HAD-like_sf"/>
</dbReference>
<dbReference type="SUPFAM" id="SSF56784">
    <property type="entry name" value="HAD-like"/>
    <property type="match status" value="1"/>
</dbReference>
<dbReference type="InterPro" id="IPR023214">
    <property type="entry name" value="HAD_sf"/>
</dbReference>
<dbReference type="RefSeq" id="WP_008304384.1">
    <property type="nucleotide sequence ID" value="NZ_BAEK01000041.1"/>
</dbReference>
<gene>
    <name evidence="2" type="ORF">GAGA_2799</name>
</gene>
<evidence type="ECO:0000313" key="3">
    <source>
        <dbReference type="Proteomes" id="UP000008372"/>
    </source>
</evidence>
<evidence type="ECO:0000259" key="1">
    <source>
        <dbReference type="Pfam" id="PF25109"/>
    </source>
</evidence>
<accession>A0ABQ0I8N1</accession>
<dbReference type="Proteomes" id="UP000008372">
    <property type="component" value="Unassembled WGS sequence"/>
</dbReference>
<sequence length="154" mass="17844">MSVTLSKVIIVDLDGTLALNQHRFHFIDKSAGRKVDWVSYFEACDKDAPNIPVIETIKSLKSAGYLIHIFSARGDVVIDKTIQWLTEHSVPYDQLTLREMDSYTPDEELKKQWLLKYYPNYKADIFCVFDDRNKVVNMWRSLGLTCFQVAEGDF</sequence>
<comment type="caution">
    <text evidence="2">The sequence shown here is derived from an EMBL/GenBank/DDBJ whole genome shotgun (WGS) entry which is preliminary data.</text>
</comment>
<dbReference type="InterPro" id="IPR056782">
    <property type="entry name" value="HAD_PNKP"/>
</dbReference>
<name>A0ABQ0I8N1_9ALTE</name>
<organism evidence="2 3">
    <name type="scientific">Paraglaciecola agarilytica NO2</name>
    <dbReference type="NCBI Taxonomy" id="1125747"/>
    <lineage>
        <taxon>Bacteria</taxon>
        <taxon>Pseudomonadati</taxon>
        <taxon>Pseudomonadota</taxon>
        <taxon>Gammaproteobacteria</taxon>
        <taxon>Alteromonadales</taxon>
        <taxon>Alteromonadaceae</taxon>
        <taxon>Paraglaciecola</taxon>
    </lineage>
</organism>
<evidence type="ECO:0000313" key="2">
    <source>
        <dbReference type="EMBL" id="GAC05638.1"/>
    </source>
</evidence>
<reference evidence="2 3" key="1">
    <citation type="journal article" date="2014" name="Environ. Microbiol.">
        <title>Comparative genomics of the marine bacterial genus Glaciecola reveals the high degree of genomic diversity and genomic characteristic for cold adaptation.</title>
        <authorList>
            <person name="Qin Q.L."/>
            <person name="Xie B.B."/>
            <person name="Yu Y."/>
            <person name="Shu Y.L."/>
            <person name="Rong J.C."/>
            <person name="Zhang Y.J."/>
            <person name="Zhao D.L."/>
            <person name="Chen X.L."/>
            <person name="Zhang X.Y."/>
            <person name="Chen B."/>
            <person name="Zhou B.C."/>
            <person name="Zhang Y.Z."/>
        </authorList>
    </citation>
    <scope>NUCLEOTIDE SEQUENCE [LARGE SCALE GENOMIC DNA]</scope>
    <source>
        <strain evidence="2 3">NO2</strain>
    </source>
</reference>
<dbReference type="Pfam" id="PF25109">
    <property type="entry name" value="HAD_PNKP"/>
    <property type="match status" value="1"/>
</dbReference>
<feature type="domain" description="Polynucleotide kinase PNKP phosphatase" evidence="1">
    <location>
        <begin position="7"/>
        <end position="154"/>
    </location>
</feature>